<reference evidence="1 2" key="1">
    <citation type="submission" date="2018-03" db="EMBL/GenBank/DDBJ databases">
        <title>Draft genome sequence of Rohu Carp (Labeo rohita).</title>
        <authorList>
            <person name="Das P."/>
            <person name="Kushwaha B."/>
            <person name="Joshi C.G."/>
            <person name="Kumar D."/>
            <person name="Nagpure N.S."/>
            <person name="Sahoo L."/>
            <person name="Das S.P."/>
            <person name="Bit A."/>
            <person name="Patnaik S."/>
            <person name="Meher P.K."/>
            <person name="Jayasankar P."/>
            <person name="Koringa P.G."/>
            <person name="Patel N.V."/>
            <person name="Hinsu A.T."/>
            <person name="Kumar R."/>
            <person name="Pandey M."/>
            <person name="Agarwal S."/>
            <person name="Srivastava S."/>
            <person name="Singh M."/>
            <person name="Iquebal M.A."/>
            <person name="Jaiswal S."/>
            <person name="Angadi U.B."/>
            <person name="Kumar N."/>
            <person name="Raza M."/>
            <person name="Shah T.M."/>
            <person name="Rai A."/>
            <person name="Jena J.K."/>
        </authorList>
    </citation>
    <scope>NUCLEOTIDE SEQUENCE [LARGE SCALE GENOMIC DNA]</scope>
    <source>
        <strain evidence="1">DASCIFA01</strain>
        <tissue evidence="1">Testis</tissue>
    </source>
</reference>
<name>A0A498MLT2_LABRO</name>
<evidence type="ECO:0000313" key="2">
    <source>
        <dbReference type="Proteomes" id="UP000290572"/>
    </source>
</evidence>
<accession>A0A498MLT2</accession>
<evidence type="ECO:0000313" key="1">
    <source>
        <dbReference type="EMBL" id="RXN21220.1"/>
    </source>
</evidence>
<proteinExistence type="predicted"/>
<gene>
    <name evidence="1" type="ORF">ROHU_024397</name>
</gene>
<keyword evidence="2" id="KW-1185">Reference proteome</keyword>
<dbReference type="EMBL" id="QBIY01012619">
    <property type="protein sequence ID" value="RXN21220.1"/>
    <property type="molecule type" value="Genomic_DNA"/>
</dbReference>
<sequence>MPMWHVYWLGVLGQWSTSGTSHNRVHTFPGPDPPCEAHIWVSSRAAWEMDGGGCWGFWEMLQVHLEEGSDGAGMGGYFFLMDMSSLPPRVAPCRVY</sequence>
<organism evidence="1 2">
    <name type="scientific">Labeo rohita</name>
    <name type="common">Indian major carp</name>
    <name type="synonym">Cyprinus rohita</name>
    <dbReference type="NCBI Taxonomy" id="84645"/>
    <lineage>
        <taxon>Eukaryota</taxon>
        <taxon>Metazoa</taxon>
        <taxon>Chordata</taxon>
        <taxon>Craniata</taxon>
        <taxon>Vertebrata</taxon>
        <taxon>Euteleostomi</taxon>
        <taxon>Actinopterygii</taxon>
        <taxon>Neopterygii</taxon>
        <taxon>Teleostei</taxon>
        <taxon>Ostariophysi</taxon>
        <taxon>Cypriniformes</taxon>
        <taxon>Cyprinidae</taxon>
        <taxon>Labeoninae</taxon>
        <taxon>Labeonini</taxon>
        <taxon>Labeo</taxon>
    </lineage>
</organism>
<protein>
    <submittedName>
        <fullName evidence="1">Uncharacterized protein</fullName>
    </submittedName>
</protein>
<dbReference type="AlphaFoldDB" id="A0A498MLT2"/>
<dbReference type="Proteomes" id="UP000290572">
    <property type="component" value="Unassembled WGS sequence"/>
</dbReference>
<comment type="caution">
    <text evidence="1">The sequence shown here is derived from an EMBL/GenBank/DDBJ whole genome shotgun (WGS) entry which is preliminary data.</text>
</comment>